<reference evidence="12" key="1">
    <citation type="journal article" date="2014" name="Front. Microbiol.">
        <title>High frequency of phylogenetically diverse reductive dehalogenase-homologous genes in deep subseafloor sedimentary metagenomes.</title>
        <authorList>
            <person name="Kawai M."/>
            <person name="Futagami T."/>
            <person name="Toyoda A."/>
            <person name="Takaki Y."/>
            <person name="Nishi S."/>
            <person name="Hori S."/>
            <person name="Arai W."/>
            <person name="Tsubouchi T."/>
            <person name="Morono Y."/>
            <person name="Uchiyama I."/>
            <person name="Ito T."/>
            <person name="Fujiyama A."/>
            <person name="Inagaki F."/>
            <person name="Takami H."/>
        </authorList>
    </citation>
    <scope>NUCLEOTIDE SEQUENCE</scope>
    <source>
        <strain evidence="12">Expedition CK06-06</strain>
    </source>
</reference>
<keyword evidence="4" id="KW-0963">Cytoplasm</keyword>
<evidence type="ECO:0000256" key="6">
    <source>
        <dbReference type="ARBA" id="ARBA00022741"/>
    </source>
</evidence>
<evidence type="ECO:0000256" key="8">
    <source>
        <dbReference type="ARBA" id="ARBA00022917"/>
    </source>
</evidence>
<dbReference type="EC" id="6.1.1.9" evidence="3"/>
<dbReference type="PANTHER" id="PTHR11946:SF93">
    <property type="entry name" value="VALINE--TRNA LIGASE, CHLOROPLASTIC_MITOCHONDRIAL 2"/>
    <property type="match status" value="1"/>
</dbReference>
<comment type="caution">
    <text evidence="12">The sequence shown here is derived from an EMBL/GenBank/DDBJ whole genome shotgun (WGS) entry which is preliminary data.</text>
</comment>
<keyword evidence="7" id="KW-0067">ATP-binding</keyword>
<dbReference type="SUPFAM" id="SSF52374">
    <property type="entry name" value="Nucleotidylyl transferase"/>
    <property type="match status" value="1"/>
</dbReference>
<evidence type="ECO:0000259" key="11">
    <source>
        <dbReference type="Pfam" id="PF00133"/>
    </source>
</evidence>
<dbReference type="InterPro" id="IPR014729">
    <property type="entry name" value="Rossmann-like_a/b/a_fold"/>
</dbReference>
<dbReference type="Gene3D" id="3.40.50.620">
    <property type="entry name" value="HUPs"/>
    <property type="match status" value="1"/>
</dbReference>
<dbReference type="GO" id="GO:0005829">
    <property type="term" value="C:cytosol"/>
    <property type="evidence" value="ECO:0007669"/>
    <property type="project" value="TreeGrafter"/>
</dbReference>
<evidence type="ECO:0000256" key="1">
    <source>
        <dbReference type="ARBA" id="ARBA00004496"/>
    </source>
</evidence>
<dbReference type="Pfam" id="PF00133">
    <property type="entry name" value="tRNA-synt_1"/>
    <property type="match status" value="1"/>
</dbReference>
<evidence type="ECO:0000256" key="2">
    <source>
        <dbReference type="ARBA" id="ARBA00011245"/>
    </source>
</evidence>
<evidence type="ECO:0000313" key="12">
    <source>
        <dbReference type="EMBL" id="GAI55572.1"/>
    </source>
</evidence>
<feature type="non-terminal residue" evidence="12">
    <location>
        <position position="191"/>
    </location>
</feature>
<dbReference type="EMBL" id="BARV01033949">
    <property type="protein sequence ID" value="GAI55572.1"/>
    <property type="molecule type" value="Genomic_DNA"/>
</dbReference>
<evidence type="ECO:0000256" key="3">
    <source>
        <dbReference type="ARBA" id="ARBA00013169"/>
    </source>
</evidence>
<dbReference type="GO" id="GO:0005524">
    <property type="term" value="F:ATP binding"/>
    <property type="evidence" value="ECO:0007669"/>
    <property type="project" value="UniProtKB-KW"/>
</dbReference>
<organism evidence="12">
    <name type="scientific">marine sediment metagenome</name>
    <dbReference type="NCBI Taxonomy" id="412755"/>
    <lineage>
        <taxon>unclassified sequences</taxon>
        <taxon>metagenomes</taxon>
        <taxon>ecological metagenomes</taxon>
    </lineage>
</organism>
<dbReference type="FunFam" id="3.40.50.620:FF:000032">
    <property type="entry name" value="Valine--tRNA ligase"/>
    <property type="match status" value="1"/>
</dbReference>
<feature type="domain" description="Aminoacyl-tRNA synthetase class Ia" evidence="11">
    <location>
        <begin position="16"/>
        <end position="191"/>
    </location>
</feature>
<protein>
    <recommendedName>
        <fullName evidence="3">valine--tRNA ligase</fullName>
        <ecNumber evidence="3">6.1.1.9</ecNumber>
    </recommendedName>
    <alternativeName>
        <fullName evidence="10">Valyl-tRNA synthetase</fullName>
    </alternativeName>
</protein>
<evidence type="ECO:0000256" key="5">
    <source>
        <dbReference type="ARBA" id="ARBA00022598"/>
    </source>
</evidence>
<sequence>MSEIPKAYEPGKIEKKWYDFWLRQGYSTPRIDPDREPFVIVMPLPNVTGDLHLGHALFVTLQDIMTRWHRMRGEPTLWLPGTDHAGIATQVVVERQLAKQGKTKEGIGREEFTKLILKWADKNRDDIRRQHQLLGASCDWAREKFTLDEGPSRAVRTAFVRLYNKGLIYRGERMINWCPRCRTALSDLEVE</sequence>
<keyword evidence="6" id="KW-0547">Nucleotide-binding</keyword>
<dbReference type="PROSITE" id="PS00178">
    <property type="entry name" value="AA_TRNA_LIGASE_I"/>
    <property type="match status" value="1"/>
</dbReference>
<dbReference type="PANTHER" id="PTHR11946">
    <property type="entry name" value="VALYL-TRNA SYNTHETASES"/>
    <property type="match status" value="1"/>
</dbReference>
<evidence type="ECO:0000256" key="4">
    <source>
        <dbReference type="ARBA" id="ARBA00022490"/>
    </source>
</evidence>
<dbReference type="InterPro" id="IPR002303">
    <property type="entry name" value="Valyl-tRNA_ligase"/>
</dbReference>
<keyword evidence="5" id="KW-0436">Ligase</keyword>
<dbReference type="GO" id="GO:0004832">
    <property type="term" value="F:valine-tRNA ligase activity"/>
    <property type="evidence" value="ECO:0007669"/>
    <property type="project" value="UniProtKB-EC"/>
</dbReference>
<accession>X1PH01</accession>
<proteinExistence type="predicted"/>
<gene>
    <name evidence="12" type="ORF">S06H3_53260</name>
</gene>
<dbReference type="InterPro" id="IPR001412">
    <property type="entry name" value="aa-tRNA-synth_I_CS"/>
</dbReference>
<name>X1PH01_9ZZZZ</name>
<comment type="subunit">
    <text evidence="2">Monomer.</text>
</comment>
<dbReference type="GO" id="GO:0006438">
    <property type="term" value="P:valyl-tRNA aminoacylation"/>
    <property type="evidence" value="ECO:0007669"/>
    <property type="project" value="InterPro"/>
</dbReference>
<keyword evidence="8" id="KW-0648">Protein biosynthesis</keyword>
<dbReference type="InterPro" id="IPR002300">
    <property type="entry name" value="aa-tRNA-synth_Ia"/>
</dbReference>
<dbReference type="AlphaFoldDB" id="X1PH01"/>
<evidence type="ECO:0000256" key="9">
    <source>
        <dbReference type="ARBA" id="ARBA00023146"/>
    </source>
</evidence>
<evidence type="ECO:0000256" key="10">
    <source>
        <dbReference type="ARBA" id="ARBA00029936"/>
    </source>
</evidence>
<comment type="subcellular location">
    <subcellularLocation>
        <location evidence="1">Cytoplasm</location>
    </subcellularLocation>
</comment>
<keyword evidence="9" id="KW-0030">Aminoacyl-tRNA synthetase</keyword>
<evidence type="ECO:0000256" key="7">
    <source>
        <dbReference type="ARBA" id="ARBA00022840"/>
    </source>
</evidence>